<dbReference type="Proteomes" id="UP000310039">
    <property type="component" value="Unassembled WGS sequence"/>
</dbReference>
<evidence type="ECO:0000313" key="2">
    <source>
        <dbReference type="EMBL" id="THZ73440.1"/>
    </source>
</evidence>
<comment type="caution">
    <text evidence="2">The sequence shown here is derived from an EMBL/GenBank/DDBJ whole genome shotgun (WGS) entry which is preliminary data.</text>
</comment>
<dbReference type="AlphaFoldDB" id="A0A4S9X4M2"/>
<feature type="region of interest" description="Disordered" evidence="1">
    <location>
        <begin position="1"/>
        <end position="34"/>
    </location>
</feature>
<protein>
    <submittedName>
        <fullName evidence="2">Uncharacterized protein</fullName>
    </submittedName>
</protein>
<evidence type="ECO:0000313" key="3">
    <source>
        <dbReference type="Proteomes" id="UP000310039"/>
    </source>
</evidence>
<proteinExistence type="predicted"/>
<organism evidence="2 3">
    <name type="scientific">Aureobasidium pullulans</name>
    <name type="common">Black yeast</name>
    <name type="synonym">Pullularia pullulans</name>
    <dbReference type="NCBI Taxonomy" id="5580"/>
    <lineage>
        <taxon>Eukaryota</taxon>
        <taxon>Fungi</taxon>
        <taxon>Dikarya</taxon>
        <taxon>Ascomycota</taxon>
        <taxon>Pezizomycotina</taxon>
        <taxon>Dothideomycetes</taxon>
        <taxon>Dothideomycetidae</taxon>
        <taxon>Dothideales</taxon>
        <taxon>Saccotheciaceae</taxon>
        <taxon>Aureobasidium</taxon>
    </lineage>
</organism>
<accession>A0A4S9X4M2</accession>
<gene>
    <name evidence="2" type="ORF">D6C84_09677</name>
</gene>
<evidence type="ECO:0000256" key="1">
    <source>
        <dbReference type="SAM" id="MobiDB-lite"/>
    </source>
</evidence>
<feature type="compositionally biased region" description="Polar residues" evidence="1">
    <location>
        <begin position="1"/>
        <end position="12"/>
    </location>
</feature>
<reference evidence="2 3" key="1">
    <citation type="submission" date="2018-10" db="EMBL/GenBank/DDBJ databases">
        <title>Fifty Aureobasidium pullulans genomes reveal a recombining polyextremotolerant generalist.</title>
        <authorList>
            <person name="Gostincar C."/>
            <person name="Turk M."/>
            <person name="Zajc J."/>
            <person name="Gunde-Cimerman N."/>
        </authorList>
    </citation>
    <scope>NUCLEOTIDE SEQUENCE [LARGE SCALE GENOMIC DNA]</scope>
    <source>
        <strain evidence="2 3">EXF-3403</strain>
    </source>
</reference>
<feature type="compositionally biased region" description="Low complexity" evidence="1">
    <location>
        <begin position="288"/>
        <end position="313"/>
    </location>
</feature>
<feature type="compositionally biased region" description="Polar residues" evidence="1">
    <location>
        <begin position="314"/>
        <end position="333"/>
    </location>
</feature>
<sequence length="384" mass="41390">MGLVNMSTSGPAQDSPMPDQPLSHGYSIEGLTEPGQFDNEPAFPGINLNENMELAFKNVFNDMIDHFEKAQSEAAEALAHQLISWARLPILYRVYSHVILAHGPVDRLYHACKAIEQAQRGIQRYGDENGVGTQLLDIAQRTLKEVNDDAAAAKNEGNDQGEEQVGEQEMTSTENETEIPIVEKEKVGGMTKSQETGEEEGPMSYAEEAELFLKKKTPQTVMSRASTSAPQNEGDEMLLDAPYSGIVSDPTVQKDTVATSQPGESARVSFTSQQQTKTASGQTDLARTISSTTNVTRTSSSTTAPTRTTSGSTNAPSRAASNTTAITDFSSQGDRAYNIATDQEGEPVGTEQDGGDASAADRKKRDRSDSSEEADQPAKKKTDK</sequence>
<name>A0A4S9X4M2_AURPU</name>
<dbReference type="EMBL" id="QZBT01000253">
    <property type="protein sequence ID" value="THZ73440.1"/>
    <property type="molecule type" value="Genomic_DNA"/>
</dbReference>
<feature type="compositionally biased region" description="Basic and acidic residues" evidence="1">
    <location>
        <begin position="359"/>
        <end position="384"/>
    </location>
</feature>
<feature type="region of interest" description="Disordered" evidence="1">
    <location>
        <begin position="153"/>
        <end position="177"/>
    </location>
</feature>
<feature type="compositionally biased region" description="Polar residues" evidence="1">
    <location>
        <begin position="250"/>
        <end position="285"/>
    </location>
</feature>
<feature type="region of interest" description="Disordered" evidence="1">
    <location>
        <begin position="245"/>
        <end position="384"/>
    </location>
</feature>